<feature type="chain" id="PRO_5047215915" evidence="4">
    <location>
        <begin position="36"/>
        <end position="564"/>
    </location>
</feature>
<evidence type="ECO:0000259" key="5">
    <source>
        <dbReference type="SMART" id="SM00642"/>
    </source>
</evidence>
<dbReference type="InterPro" id="IPR013780">
    <property type="entry name" value="Glyco_hydro_b"/>
</dbReference>
<reference evidence="6 7" key="1">
    <citation type="submission" date="2022-05" db="EMBL/GenBank/DDBJ databases">
        <title>Genome Sequencing of Bee-Associated Microbes.</title>
        <authorList>
            <person name="Dunlap C."/>
        </authorList>
    </citation>
    <scope>NUCLEOTIDE SEQUENCE [LARGE SCALE GENOMIC DNA]</scope>
    <source>
        <strain evidence="6 7">NRRL B-14613</strain>
    </source>
</reference>
<comment type="similarity">
    <text evidence="1">Belongs to the glycosyl hydrolase 13 family.</text>
</comment>
<dbReference type="EMBL" id="JAMDMM010000024">
    <property type="protein sequence ID" value="MCY9608320.1"/>
    <property type="molecule type" value="Genomic_DNA"/>
</dbReference>
<name>A0ABT4FVY2_PANTH</name>
<keyword evidence="7" id="KW-1185">Reference proteome</keyword>
<dbReference type="Pfam" id="PF00128">
    <property type="entry name" value="Alpha-amylase"/>
    <property type="match status" value="1"/>
</dbReference>
<feature type="signal peptide" evidence="4">
    <location>
        <begin position="1"/>
        <end position="35"/>
    </location>
</feature>
<dbReference type="Pfam" id="PF23915">
    <property type="entry name" value="SusG_C"/>
    <property type="match status" value="1"/>
</dbReference>
<keyword evidence="3" id="KW-0326">Glycosidase</keyword>
<dbReference type="Gene3D" id="3.20.20.80">
    <property type="entry name" value="Glycosidases"/>
    <property type="match status" value="1"/>
</dbReference>
<feature type="domain" description="Glycosyl hydrolase family 13 catalytic" evidence="5">
    <location>
        <begin position="85"/>
        <end position="479"/>
    </location>
</feature>
<dbReference type="SMART" id="SM00642">
    <property type="entry name" value="Aamy"/>
    <property type="match status" value="1"/>
</dbReference>
<dbReference type="SUPFAM" id="SSF51445">
    <property type="entry name" value="(Trans)glycosidases"/>
    <property type="match status" value="1"/>
</dbReference>
<dbReference type="Gene3D" id="2.60.40.1180">
    <property type="entry name" value="Golgi alpha-mannosidase II"/>
    <property type="match status" value="1"/>
</dbReference>
<keyword evidence="4" id="KW-0732">Signal</keyword>
<dbReference type="Gene3D" id="3.90.400.10">
    <property type="entry name" value="Oligo-1,6-glucosidase, Domain 2"/>
    <property type="match status" value="1"/>
</dbReference>
<keyword evidence="2 6" id="KW-0378">Hydrolase</keyword>
<gene>
    <name evidence="6" type="ORF">M5W83_14320</name>
</gene>
<evidence type="ECO:0000256" key="3">
    <source>
        <dbReference type="ARBA" id="ARBA00023295"/>
    </source>
</evidence>
<dbReference type="InterPro" id="IPR017853">
    <property type="entry name" value="GH"/>
</dbReference>
<evidence type="ECO:0000256" key="2">
    <source>
        <dbReference type="ARBA" id="ARBA00022801"/>
    </source>
</evidence>
<evidence type="ECO:0000256" key="1">
    <source>
        <dbReference type="ARBA" id="ARBA00008061"/>
    </source>
</evidence>
<dbReference type="SUPFAM" id="SSF51011">
    <property type="entry name" value="Glycosyl hydrolase domain"/>
    <property type="match status" value="1"/>
</dbReference>
<sequence length="564" mass="62538">MRTWNTSCRNRQGTAVFIRRMLGALAAFCLAAVLAAGCASTEPGPGPAPTDSAAGQRADSAAGAAAFALDRAQPAMGKSRGVYYEIFVRSFHDSDGDGIGDLRGVIERLDYLQDLGIKGIWLMPIHPSPSYHGYDVTDYYEVNPEYGTLDDFRALTEAAHERGIEVIIDLVVNHSSSEHPWFKSALGDKNSPYREWYIFADGTRPEESQLGAWGQQAWHGTGANKYVGVFWEGMPDLNLDHPAVRAEMIKIGQFWLKQGADGFRLDAAKHIYEDFQSSVNNPDVVKKNQAWWQEFRRGLNEINPDAYLIGEIWDSASVVGPYLNHALDSGFNFDLAKMLVNAAKLERASTIPSVLSKTYSFFSKQSDGAFVDAPFLTNHDQNRVMSELDGHGERAKMAASLLLTMPGTPYIYYGEEIGMRGVKPDEQIREPMLWSSDSKAAGQTRWQPPKHADGVVPVEEQLKDPSSLLRHYQTMIAWRNEEPLLADGAILPYAGVPNEVLAFIRLNENDQVLVLHNLSVREQTVDLGARPDLPFGEMVRSTKEMAALRDGVVTLPPYSSVLLK</sequence>
<protein>
    <submittedName>
        <fullName evidence="6">Alpha-amylase family glycosyl hydrolase</fullName>
    </submittedName>
</protein>
<dbReference type="InterPro" id="IPR045857">
    <property type="entry name" value="O16G_dom_2"/>
</dbReference>
<dbReference type="InterPro" id="IPR006047">
    <property type="entry name" value="GH13_cat_dom"/>
</dbReference>
<evidence type="ECO:0000313" key="6">
    <source>
        <dbReference type="EMBL" id="MCY9608320.1"/>
    </source>
</evidence>
<dbReference type="InterPro" id="IPR056300">
    <property type="entry name" value="SusG-like_C"/>
</dbReference>
<dbReference type="CDD" id="cd11316">
    <property type="entry name" value="AmyAc_bac2_AmyA"/>
    <property type="match status" value="1"/>
</dbReference>
<accession>A0ABT4FVY2</accession>
<dbReference type="Proteomes" id="UP001209276">
    <property type="component" value="Unassembled WGS sequence"/>
</dbReference>
<proteinExistence type="inferred from homology"/>
<dbReference type="PANTHER" id="PTHR10357">
    <property type="entry name" value="ALPHA-AMYLASE FAMILY MEMBER"/>
    <property type="match status" value="1"/>
</dbReference>
<evidence type="ECO:0000256" key="4">
    <source>
        <dbReference type="SAM" id="SignalP"/>
    </source>
</evidence>
<organism evidence="6 7">
    <name type="scientific">Paenibacillus thiaminolyticus</name>
    <name type="common">Bacillus thiaminolyticus</name>
    <dbReference type="NCBI Taxonomy" id="49283"/>
    <lineage>
        <taxon>Bacteria</taxon>
        <taxon>Bacillati</taxon>
        <taxon>Bacillota</taxon>
        <taxon>Bacilli</taxon>
        <taxon>Bacillales</taxon>
        <taxon>Paenibacillaceae</taxon>
        <taxon>Paenibacillus</taxon>
    </lineage>
</organism>
<comment type="caution">
    <text evidence="6">The sequence shown here is derived from an EMBL/GenBank/DDBJ whole genome shotgun (WGS) entry which is preliminary data.</text>
</comment>
<dbReference type="GO" id="GO:0016787">
    <property type="term" value="F:hydrolase activity"/>
    <property type="evidence" value="ECO:0007669"/>
    <property type="project" value="UniProtKB-KW"/>
</dbReference>
<evidence type="ECO:0000313" key="7">
    <source>
        <dbReference type="Proteomes" id="UP001209276"/>
    </source>
</evidence>
<dbReference type="PANTHER" id="PTHR10357:SF179">
    <property type="entry name" value="NEUTRAL AND BASIC AMINO ACID TRANSPORT PROTEIN RBAT"/>
    <property type="match status" value="1"/>
</dbReference>